<feature type="transmembrane region" description="Helical" evidence="1">
    <location>
        <begin position="209"/>
        <end position="236"/>
    </location>
</feature>
<dbReference type="SMART" id="SM00304">
    <property type="entry name" value="HAMP"/>
    <property type="match status" value="1"/>
</dbReference>
<dbReference type="SUPFAM" id="SSF158472">
    <property type="entry name" value="HAMP domain-like"/>
    <property type="match status" value="1"/>
</dbReference>
<dbReference type="Pfam" id="PF00672">
    <property type="entry name" value="HAMP"/>
    <property type="match status" value="1"/>
</dbReference>
<dbReference type="PROSITE" id="PS50885">
    <property type="entry name" value="HAMP"/>
    <property type="match status" value="1"/>
</dbReference>
<comment type="caution">
    <text evidence="3">The sequence shown here is derived from an EMBL/GenBank/DDBJ whole genome shotgun (WGS) entry which is preliminary data.</text>
</comment>
<dbReference type="EMBL" id="JEMX01000012">
    <property type="protein sequence ID" value="EXI82239.1"/>
    <property type="molecule type" value="Genomic_DNA"/>
</dbReference>
<dbReference type="STRING" id="1454003.AW10_00687"/>
<keyword evidence="1" id="KW-0472">Membrane</keyword>
<proteinExistence type="predicted"/>
<dbReference type="Gene3D" id="6.10.340.10">
    <property type="match status" value="1"/>
</dbReference>
<dbReference type="Pfam" id="PF11845">
    <property type="entry name" value="Tll0287-like"/>
    <property type="match status" value="1"/>
</dbReference>
<evidence type="ECO:0000256" key="1">
    <source>
        <dbReference type="SAM" id="Phobius"/>
    </source>
</evidence>
<sequence length="290" mass="31542">MGLRLKFNLVLLLVFGAGMAVSAYVSHRLLDESAKQETLRSAGLMMEAALSVRGYTVAQVKPLLTAQLETTFLPQTVPAYAATEVLNKLHGKYPDFRYKEATLNPTNPRDRAVDWESDIVQKFRGDGSVSELVGERDTPTGRMLYIARPITITDPACLACHSVPAAAPASMIKIYGNSNGFGWKHMETIGAQVVSVPMSVPLANAERTFATFMISLGSVFLATFVVLNLMLSLLIIQPISKMSAAADKVSTGDFDVPEFPARAGDEIGVLANSFNRMRRSLQKAIKLIES</sequence>
<accession>A0A011QTN5</accession>
<evidence type="ECO:0000313" key="3">
    <source>
        <dbReference type="EMBL" id="EXI82239.1"/>
    </source>
</evidence>
<dbReference type="PATRIC" id="fig|1454003.3.peg.702"/>
<dbReference type="AlphaFoldDB" id="A0A011QTN5"/>
<evidence type="ECO:0000259" key="2">
    <source>
        <dbReference type="PROSITE" id="PS50885"/>
    </source>
</evidence>
<dbReference type="CDD" id="cd06225">
    <property type="entry name" value="HAMP"/>
    <property type="match status" value="1"/>
</dbReference>
<dbReference type="InterPro" id="IPR003660">
    <property type="entry name" value="HAMP_dom"/>
</dbReference>
<feature type="domain" description="HAMP" evidence="2">
    <location>
        <begin position="233"/>
        <end position="286"/>
    </location>
</feature>
<dbReference type="GO" id="GO:0016020">
    <property type="term" value="C:membrane"/>
    <property type="evidence" value="ECO:0007669"/>
    <property type="project" value="InterPro"/>
</dbReference>
<evidence type="ECO:0000313" key="4">
    <source>
        <dbReference type="Proteomes" id="UP000021816"/>
    </source>
</evidence>
<dbReference type="Proteomes" id="UP000021816">
    <property type="component" value="Unassembled WGS sequence"/>
</dbReference>
<keyword evidence="1" id="KW-1133">Transmembrane helix</keyword>
<gene>
    <name evidence="3" type="ORF">AW10_00687</name>
</gene>
<name>A0A011QTN5_9PROT</name>
<reference evidence="3 4" key="1">
    <citation type="submission" date="2014-02" db="EMBL/GenBank/DDBJ databases">
        <title>Expanding our view of genomic diversity in Candidatus Accumulibacter clades.</title>
        <authorList>
            <person name="Skennerton C.T."/>
            <person name="Barr J.J."/>
            <person name="Slater F.R."/>
            <person name="Bond P.L."/>
            <person name="Tyson G.W."/>
        </authorList>
    </citation>
    <scope>NUCLEOTIDE SEQUENCE [LARGE SCALE GENOMIC DNA]</scope>
    <source>
        <strain evidence="4">BA-92</strain>
    </source>
</reference>
<protein>
    <submittedName>
        <fullName evidence="3">Nitrate/nitrite sensor protein NarQ</fullName>
    </submittedName>
</protein>
<organism evidence="3 4">
    <name type="scientific">Candidatus Accumulibacter appositus</name>
    <dbReference type="NCBI Taxonomy" id="1454003"/>
    <lineage>
        <taxon>Bacteria</taxon>
        <taxon>Pseudomonadati</taxon>
        <taxon>Pseudomonadota</taxon>
        <taxon>Betaproteobacteria</taxon>
        <taxon>Candidatus Accumulibacter</taxon>
    </lineage>
</organism>
<dbReference type="GO" id="GO:0007165">
    <property type="term" value="P:signal transduction"/>
    <property type="evidence" value="ECO:0007669"/>
    <property type="project" value="InterPro"/>
</dbReference>
<dbReference type="InterPro" id="IPR021796">
    <property type="entry name" value="Tll0287-like_dom"/>
</dbReference>
<keyword evidence="1" id="KW-0812">Transmembrane</keyword>